<dbReference type="SUPFAM" id="SSF48403">
    <property type="entry name" value="Ankyrin repeat"/>
    <property type="match status" value="1"/>
</dbReference>
<proteinExistence type="predicted"/>
<dbReference type="PROSITE" id="PS50088">
    <property type="entry name" value="ANK_REPEAT"/>
    <property type="match status" value="1"/>
</dbReference>
<dbReference type="AlphaFoldDB" id="A0AAV2SC95"/>
<evidence type="ECO:0000313" key="4">
    <source>
        <dbReference type="EMBL" id="CAL4177722.1"/>
    </source>
</evidence>
<keyword evidence="2 3" id="KW-0040">ANK repeat</keyword>
<evidence type="ECO:0008006" key="6">
    <source>
        <dbReference type="Google" id="ProtNLM"/>
    </source>
</evidence>
<dbReference type="Gene3D" id="1.25.40.20">
    <property type="entry name" value="Ankyrin repeat-containing domain"/>
    <property type="match status" value="1"/>
</dbReference>
<comment type="caution">
    <text evidence="4">The sequence shown here is derived from an EMBL/GenBank/DDBJ whole genome shotgun (WGS) entry which is preliminary data.</text>
</comment>
<dbReference type="InterPro" id="IPR036770">
    <property type="entry name" value="Ankyrin_rpt-contain_sf"/>
</dbReference>
<organism evidence="4 5">
    <name type="scientific">Meganyctiphanes norvegica</name>
    <name type="common">Northern krill</name>
    <name type="synonym">Thysanopoda norvegica</name>
    <dbReference type="NCBI Taxonomy" id="48144"/>
    <lineage>
        <taxon>Eukaryota</taxon>
        <taxon>Metazoa</taxon>
        <taxon>Ecdysozoa</taxon>
        <taxon>Arthropoda</taxon>
        <taxon>Crustacea</taxon>
        <taxon>Multicrustacea</taxon>
        <taxon>Malacostraca</taxon>
        <taxon>Eumalacostraca</taxon>
        <taxon>Eucarida</taxon>
        <taxon>Euphausiacea</taxon>
        <taxon>Euphausiidae</taxon>
        <taxon>Meganyctiphanes</taxon>
    </lineage>
</organism>
<dbReference type="InterPro" id="IPR002110">
    <property type="entry name" value="Ankyrin_rpt"/>
</dbReference>
<evidence type="ECO:0000256" key="1">
    <source>
        <dbReference type="ARBA" id="ARBA00022737"/>
    </source>
</evidence>
<dbReference type="PANTHER" id="PTHR24171">
    <property type="entry name" value="ANKYRIN REPEAT DOMAIN-CONTAINING PROTEIN 39-RELATED"/>
    <property type="match status" value="1"/>
</dbReference>
<dbReference type="Proteomes" id="UP001497623">
    <property type="component" value="Unassembled WGS sequence"/>
</dbReference>
<evidence type="ECO:0000256" key="2">
    <source>
        <dbReference type="ARBA" id="ARBA00023043"/>
    </source>
</evidence>
<feature type="repeat" description="ANK" evidence="3">
    <location>
        <begin position="42"/>
        <end position="74"/>
    </location>
</feature>
<keyword evidence="5" id="KW-1185">Reference proteome</keyword>
<dbReference type="EMBL" id="CAXKWB010055976">
    <property type="protein sequence ID" value="CAL4177722.1"/>
    <property type="molecule type" value="Genomic_DNA"/>
</dbReference>
<dbReference type="PROSITE" id="PS50297">
    <property type="entry name" value="ANK_REP_REGION"/>
    <property type="match status" value="1"/>
</dbReference>
<reference evidence="4 5" key="1">
    <citation type="submission" date="2024-05" db="EMBL/GenBank/DDBJ databases">
        <authorList>
            <person name="Wallberg A."/>
        </authorList>
    </citation>
    <scope>NUCLEOTIDE SEQUENCE [LARGE SCALE GENOMIC DNA]</scope>
</reference>
<keyword evidence="1" id="KW-0677">Repeat</keyword>
<protein>
    <recommendedName>
        <fullName evidence="6">Myotrophin</fullName>
    </recommendedName>
</protein>
<sequence>MSNSTMSQPGLHQQIKYGLWPQLINRCVNVKLNHVSTRLTSTGYTPLWIASAWGHADVVKLLLDHDAEVNKAANDGHTPLWAARHPAVKEMLKAAGGKEYK</sequence>
<evidence type="ECO:0000256" key="3">
    <source>
        <dbReference type="PROSITE-ProRule" id="PRU00023"/>
    </source>
</evidence>
<evidence type="ECO:0000313" key="5">
    <source>
        <dbReference type="Proteomes" id="UP001497623"/>
    </source>
</evidence>
<accession>A0AAV2SC95</accession>
<gene>
    <name evidence="4" type="ORF">MNOR_LOCUS34943</name>
</gene>
<name>A0AAV2SC95_MEGNR</name>
<dbReference type="Pfam" id="PF12796">
    <property type="entry name" value="Ank_2"/>
    <property type="match status" value="1"/>
</dbReference>
<dbReference type="SMART" id="SM00248">
    <property type="entry name" value="ANK"/>
    <property type="match status" value="1"/>
</dbReference>